<protein>
    <submittedName>
        <fullName evidence="2">Uncharacterized protein</fullName>
    </submittedName>
</protein>
<gene>
    <name evidence="2" type="ORF">ARMGADRAFT_1018881</name>
</gene>
<proteinExistence type="predicted"/>
<accession>A0A2H3D936</accession>
<dbReference type="EMBL" id="KZ293702">
    <property type="protein sequence ID" value="PBK83986.1"/>
    <property type="molecule type" value="Genomic_DNA"/>
</dbReference>
<evidence type="ECO:0000256" key="1">
    <source>
        <dbReference type="SAM" id="MobiDB-lite"/>
    </source>
</evidence>
<feature type="region of interest" description="Disordered" evidence="1">
    <location>
        <begin position="44"/>
        <end position="99"/>
    </location>
</feature>
<name>A0A2H3D936_ARMGA</name>
<evidence type="ECO:0000313" key="3">
    <source>
        <dbReference type="Proteomes" id="UP000217790"/>
    </source>
</evidence>
<dbReference type="Proteomes" id="UP000217790">
    <property type="component" value="Unassembled WGS sequence"/>
</dbReference>
<sequence length="99" mass="10409">MYQLTKFFFAASLPSSYAETPGLLNSVSSRISTAASAIASAFTAGTLHEENEPPPSPSNRLSATDVPSHAGNSGEEANLSAPNRPIRRKNFAITDSVDV</sequence>
<keyword evidence="3" id="KW-1185">Reference proteome</keyword>
<organism evidence="2 3">
    <name type="scientific">Armillaria gallica</name>
    <name type="common">Bulbous honey fungus</name>
    <name type="synonym">Armillaria bulbosa</name>
    <dbReference type="NCBI Taxonomy" id="47427"/>
    <lineage>
        <taxon>Eukaryota</taxon>
        <taxon>Fungi</taxon>
        <taxon>Dikarya</taxon>
        <taxon>Basidiomycota</taxon>
        <taxon>Agaricomycotina</taxon>
        <taxon>Agaricomycetes</taxon>
        <taxon>Agaricomycetidae</taxon>
        <taxon>Agaricales</taxon>
        <taxon>Marasmiineae</taxon>
        <taxon>Physalacriaceae</taxon>
        <taxon>Armillaria</taxon>
    </lineage>
</organism>
<dbReference type="AlphaFoldDB" id="A0A2H3D936"/>
<dbReference type="InParanoid" id="A0A2H3D936"/>
<evidence type="ECO:0000313" key="2">
    <source>
        <dbReference type="EMBL" id="PBK83986.1"/>
    </source>
</evidence>
<reference evidence="3" key="1">
    <citation type="journal article" date="2017" name="Nat. Ecol. Evol.">
        <title>Genome expansion and lineage-specific genetic innovations in the forest pathogenic fungi Armillaria.</title>
        <authorList>
            <person name="Sipos G."/>
            <person name="Prasanna A.N."/>
            <person name="Walter M.C."/>
            <person name="O'Connor E."/>
            <person name="Balint B."/>
            <person name="Krizsan K."/>
            <person name="Kiss B."/>
            <person name="Hess J."/>
            <person name="Varga T."/>
            <person name="Slot J."/>
            <person name="Riley R."/>
            <person name="Boka B."/>
            <person name="Rigling D."/>
            <person name="Barry K."/>
            <person name="Lee J."/>
            <person name="Mihaltcheva S."/>
            <person name="LaButti K."/>
            <person name="Lipzen A."/>
            <person name="Waldron R."/>
            <person name="Moloney N.M."/>
            <person name="Sperisen C."/>
            <person name="Kredics L."/>
            <person name="Vagvoelgyi C."/>
            <person name="Patrignani A."/>
            <person name="Fitzpatrick D."/>
            <person name="Nagy I."/>
            <person name="Doyle S."/>
            <person name="Anderson J.B."/>
            <person name="Grigoriev I.V."/>
            <person name="Gueldener U."/>
            <person name="Muensterkoetter M."/>
            <person name="Nagy L.G."/>
        </authorList>
    </citation>
    <scope>NUCLEOTIDE SEQUENCE [LARGE SCALE GENOMIC DNA]</scope>
    <source>
        <strain evidence="3">Ar21-2</strain>
    </source>
</reference>